<dbReference type="EMBL" id="JAMQJY010000001">
    <property type="protein sequence ID" value="MCM2675467.1"/>
    <property type="molecule type" value="Genomic_DNA"/>
</dbReference>
<reference evidence="16" key="1">
    <citation type="submission" date="2022-06" db="EMBL/GenBank/DDBJ databases">
        <title>Alkalicoccobacillus porphyridii sp. nov., isolated from a marine red alga, Porphyridium purpureum and reclassification of Shouchella plakortidis and Shouchella gibsonii as Alkalicoccobacillus plakortidis comb. nov. and Alkalicoccobacillus gibsonii comb. nov.</title>
        <authorList>
            <person name="Kim K.H."/>
            <person name="Lee J.K."/>
            <person name="Han D.M."/>
            <person name="Baek J.H."/>
            <person name="Jeon C.O."/>
        </authorList>
    </citation>
    <scope>NUCLEOTIDE SEQUENCE</scope>
    <source>
        <strain evidence="16">DSM 19153</strain>
    </source>
</reference>
<dbReference type="Gene3D" id="3.30.360.10">
    <property type="entry name" value="Dihydrodipicolinate Reductase, domain 2"/>
    <property type="match status" value="1"/>
</dbReference>
<comment type="pathway">
    <text evidence="2 13">Amino-acid biosynthesis; L-threonine biosynthesis; L-threonine from L-aspartate: step 3/5.</text>
</comment>
<dbReference type="Pfam" id="PF03447">
    <property type="entry name" value="NAD_binding_3"/>
    <property type="match status" value="1"/>
</dbReference>
<gene>
    <name evidence="16" type="ORF">NDM98_08180</name>
</gene>
<dbReference type="Pfam" id="PF01842">
    <property type="entry name" value="ACT"/>
    <property type="match status" value="1"/>
</dbReference>
<comment type="similarity">
    <text evidence="4 14">Belongs to the homoserine dehydrogenase family.</text>
</comment>
<dbReference type="EC" id="1.1.1.3" evidence="5 13"/>
<evidence type="ECO:0000256" key="1">
    <source>
        <dbReference type="ARBA" id="ARBA00001920"/>
    </source>
</evidence>
<dbReference type="SUPFAM" id="SSF55021">
    <property type="entry name" value="ACT-like"/>
    <property type="match status" value="1"/>
</dbReference>
<sequence>MEESVKVGLLGLGTVGTGVASIITRHQKELQHQVGCPVEIKKVLVRNKQKLRENSFQDALLTEDPQEVLNDEEIDVIVEVIGGVEQTKEWLLTALSNHKHVVTANKDLMAIHGAELLKTAVEYNCDLYYEASVAGGIPILRSLSDGLSADRITKIMGIVNGTTNYILTKMSTKGSSYDDVLKQAQELGFAESDPTADVEGLDAARKMAILATLGFSAPVSLADVSVEGISSVSDVDLQYAERLGYTMKLIGIADRTKGKIDVSVRPTLLPNEHPLSSVHNEYNAVYIHGEAVGETMFYGPGAGSLPTATAVVSDLVTVMKNMRLGVNGKSVLAPMNEKKLKSADEIDSQYFIRLRVLDQTGTFSAITALFAEFDVSFEKLLQLPVEGEELAEIIVVTHKTSKKTFDGLLERLGNVEVVESVESSYCVEGGN</sequence>
<evidence type="ECO:0000313" key="17">
    <source>
        <dbReference type="Proteomes" id="UP001203665"/>
    </source>
</evidence>
<evidence type="ECO:0000259" key="15">
    <source>
        <dbReference type="PROSITE" id="PS51671"/>
    </source>
</evidence>
<name>A0ABT0XHT9_9BACI</name>
<keyword evidence="17" id="KW-1185">Reference proteome</keyword>
<dbReference type="NCBIfam" id="NF004976">
    <property type="entry name" value="PRK06349.1"/>
    <property type="match status" value="1"/>
</dbReference>
<keyword evidence="7 13" id="KW-0028">Amino-acid biosynthesis</keyword>
<comment type="cofactor">
    <cofactor evidence="1">
        <name>a metal cation</name>
        <dbReference type="ChEBI" id="CHEBI:25213"/>
    </cofactor>
</comment>
<evidence type="ECO:0000256" key="8">
    <source>
        <dbReference type="ARBA" id="ARBA00022697"/>
    </source>
</evidence>
<dbReference type="CDD" id="cd04881">
    <property type="entry name" value="ACT_HSDH-Hom"/>
    <property type="match status" value="1"/>
</dbReference>
<organism evidence="16 17">
    <name type="scientific">Alkalicoccobacillus plakortidis</name>
    <dbReference type="NCBI Taxonomy" id="444060"/>
    <lineage>
        <taxon>Bacteria</taxon>
        <taxon>Bacillati</taxon>
        <taxon>Bacillota</taxon>
        <taxon>Bacilli</taxon>
        <taxon>Bacillales</taxon>
        <taxon>Bacillaceae</taxon>
        <taxon>Alkalicoccobacillus</taxon>
    </lineage>
</organism>
<dbReference type="PANTHER" id="PTHR43331">
    <property type="entry name" value="HOMOSERINE DEHYDROGENASE"/>
    <property type="match status" value="1"/>
</dbReference>
<dbReference type="InterPro" id="IPR002912">
    <property type="entry name" value="ACT_dom"/>
</dbReference>
<dbReference type="InterPro" id="IPR016204">
    <property type="entry name" value="HDH"/>
</dbReference>
<evidence type="ECO:0000256" key="6">
    <source>
        <dbReference type="ARBA" id="ARBA00013376"/>
    </source>
</evidence>
<proteinExistence type="inferred from homology"/>
<dbReference type="Gene3D" id="3.40.50.720">
    <property type="entry name" value="NAD(P)-binding Rossmann-like Domain"/>
    <property type="match status" value="1"/>
</dbReference>
<dbReference type="InterPro" id="IPR045865">
    <property type="entry name" value="ACT-like_dom_sf"/>
</dbReference>
<dbReference type="PROSITE" id="PS51671">
    <property type="entry name" value="ACT"/>
    <property type="match status" value="1"/>
</dbReference>
<evidence type="ECO:0000256" key="14">
    <source>
        <dbReference type="RuleBase" id="RU004171"/>
    </source>
</evidence>
<accession>A0ABT0XHT9</accession>
<protein>
    <recommendedName>
        <fullName evidence="6 13">Homoserine dehydrogenase</fullName>
        <ecNumber evidence="5 13">1.1.1.3</ecNumber>
    </recommendedName>
</protein>
<dbReference type="Proteomes" id="UP001203665">
    <property type="component" value="Unassembled WGS sequence"/>
</dbReference>
<dbReference type="SUPFAM" id="SSF55347">
    <property type="entry name" value="Glyceraldehyde-3-phosphate dehydrogenase-like, C-terminal domain"/>
    <property type="match status" value="1"/>
</dbReference>
<evidence type="ECO:0000313" key="16">
    <source>
        <dbReference type="EMBL" id="MCM2675467.1"/>
    </source>
</evidence>
<evidence type="ECO:0000256" key="2">
    <source>
        <dbReference type="ARBA" id="ARBA00005056"/>
    </source>
</evidence>
<comment type="catalytic activity">
    <reaction evidence="12">
        <text>L-homoserine + NADP(+) = L-aspartate 4-semialdehyde + NADPH + H(+)</text>
        <dbReference type="Rhea" id="RHEA:15761"/>
        <dbReference type="ChEBI" id="CHEBI:15378"/>
        <dbReference type="ChEBI" id="CHEBI:57476"/>
        <dbReference type="ChEBI" id="CHEBI:57783"/>
        <dbReference type="ChEBI" id="CHEBI:58349"/>
        <dbReference type="ChEBI" id="CHEBI:537519"/>
        <dbReference type="EC" id="1.1.1.3"/>
    </reaction>
    <physiologicalReaction direction="right-to-left" evidence="12">
        <dbReference type="Rhea" id="RHEA:15763"/>
    </physiologicalReaction>
</comment>
<dbReference type="RefSeq" id="WP_251606177.1">
    <property type="nucleotide sequence ID" value="NZ_JAMQJY010000001.1"/>
</dbReference>
<evidence type="ECO:0000256" key="7">
    <source>
        <dbReference type="ARBA" id="ARBA00022605"/>
    </source>
</evidence>
<evidence type="ECO:0000256" key="13">
    <source>
        <dbReference type="RuleBase" id="RU000579"/>
    </source>
</evidence>
<dbReference type="InterPro" id="IPR001342">
    <property type="entry name" value="HDH_cat"/>
</dbReference>
<dbReference type="PANTHER" id="PTHR43331:SF1">
    <property type="entry name" value="HOMOSERINE DEHYDROGENASE"/>
    <property type="match status" value="1"/>
</dbReference>
<dbReference type="InterPro" id="IPR036291">
    <property type="entry name" value="NAD(P)-bd_dom_sf"/>
</dbReference>
<evidence type="ECO:0000256" key="4">
    <source>
        <dbReference type="ARBA" id="ARBA00006753"/>
    </source>
</evidence>
<dbReference type="InterPro" id="IPR005106">
    <property type="entry name" value="Asp/hSer_DH_NAD-bd"/>
</dbReference>
<comment type="pathway">
    <text evidence="3 13">Amino-acid biosynthesis; L-methionine biosynthesis via de novo pathway; L-homoserine from L-aspartate: step 3/3.</text>
</comment>
<feature type="domain" description="ACT" evidence="15">
    <location>
        <begin position="351"/>
        <end position="426"/>
    </location>
</feature>
<evidence type="ECO:0000256" key="9">
    <source>
        <dbReference type="ARBA" id="ARBA00022857"/>
    </source>
</evidence>
<dbReference type="PIRSF" id="PIRSF000098">
    <property type="entry name" value="Homoser_dehydrog"/>
    <property type="match status" value="1"/>
</dbReference>
<comment type="caution">
    <text evidence="16">The sequence shown here is derived from an EMBL/GenBank/DDBJ whole genome shotgun (WGS) entry which is preliminary data.</text>
</comment>
<evidence type="ECO:0000256" key="5">
    <source>
        <dbReference type="ARBA" id="ARBA00013213"/>
    </source>
</evidence>
<evidence type="ECO:0000256" key="12">
    <source>
        <dbReference type="ARBA" id="ARBA00048841"/>
    </source>
</evidence>
<dbReference type="Gene3D" id="3.30.70.260">
    <property type="match status" value="1"/>
</dbReference>
<dbReference type="SUPFAM" id="SSF51735">
    <property type="entry name" value="NAD(P)-binding Rossmann-fold domains"/>
    <property type="match status" value="1"/>
</dbReference>
<dbReference type="Pfam" id="PF00742">
    <property type="entry name" value="Homoserine_dh"/>
    <property type="match status" value="1"/>
</dbReference>
<keyword evidence="11 13" id="KW-0486">Methionine biosynthesis</keyword>
<dbReference type="InterPro" id="IPR019811">
    <property type="entry name" value="HDH_CS"/>
</dbReference>
<evidence type="ECO:0000256" key="11">
    <source>
        <dbReference type="ARBA" id="ARBA00023167"/>
    </source>
</evidence>
<evidence type="ECO:0000256" key="3">
    <source>
        <dbReference type="ARBA" id="ARBA00005062"/>
    </source>
</evidence>
<dbReference type="PROSITE" id="PS01042">
    <property type="entry name" value="HOMOSER_DHGENASE"/>
    <property type="match status" value="1"/>
</dbReference>
<keyword evidence="8 13" id="KW-0791">Threonine biosynthesis</keyword>
<evidence type="ECO:0000256" key="10">
    <source>
        <dbReference type="ARBA" id="ARBA00023002"/>
    </source>
</evidence>
<keyword evidence="9 13" id="KW-0521">NADP</keyword>
<keyword evidence="10 13" id="KW-0560">Oxidoreductase</keyword>